<sequence length="332" mass="32418">MRIVHAAVAGFLALATGPSVATHATVGVTGGAAGGATATERAARETPAMHSAGARTGSGAGARATPGAGAARDSRATPGAGARAMPGAGAARDSRATPGAGARAMPGAGAARDSRATPGAGTRTGSGAGAGVAQGAGTTRDAMAARSAGRLRGVLGTMRDLPEGFFSHARAPWRAPFRPRASACRALFDAAAGKPARDGLGGATAVTAATYDGPHLGELAGVGLAVYDGNEAAGRLDALRAALIRCGTADAGTPYDRLKASPVPLPGIGGPDAAGRGLTGRVGGYPYRMHLVVARSGHTLITLVHAGLTPPDPARTAELARLLVREVGTLDG</sequence>
<dbReference type="EMBL" id="VYTZ01000010">
    <property type="protein sequence ID" value="KAA9375792.1"/>
    <property type="molecule type" value="Genomic_DNA"/>
</dbReference>
<gene>
    <name evidence="3" type="ORF">F5972_26790</name>
</gene>
<feature type="region of interest" description="Disordered" evidence="1">
    <location>
        <begin position="37"/>
        <end position="143"/>
    </location>
</feature>
<evidence type="ECO:0000256" key="2">
    <source>
        <dbReference type="SAM" id="SignalP"/>
    </source>
</evidence>
<name>A0A5J5JW11_9ACTN</name>
<dbReference type="Proteomes" id="UP000327011">
    <property type="component" value="Unassembled WGS sequence"/>
</dbReference>
<evidence type="ECO:0000256" key="1">
    <source>
        <dbReference type="SAM" id="MobiDB-lite"/>
    </source>
</evidence>
<keyword evidence="2" id="KW-0732">Signal</keyword>
<reference evidence="3 4" key="1">
    <citation type="submission" date="2019-09" db="EMBL/GenBank/DDBJ databases">
        <title>Screening of Novel Bioactive Compounds from Soil-Associated.</title>
        <authorList>
            <person name="Gong X."/>
        </authorList>
    </citation>
    <scope>NUCLEOTIDE SEQUENCE [LARGE SCALE GENOMIC DNA]</scope>
    <source>
        <strain evidence="3 4">Gxj-6</strain>
    </source>
</reference>
<feature type="chain" id="PRO_5039401504" evidence="2">
    <location>
        <begin position="22"/>
        <end position="332"/>
    </location>
</feature>
<evidence type="ECO:0000313" key="3">
    <source>
        <dbReference type="EMBL" id="KAA9375792.1"/>
    </source>
</evidence>
<feature type="signal peptide" evidence="2">
    <location>
        <begin position="1"/>
        <end position="21"/>
    </location>
</feature>
<accession>A0A5J5JW11</accession>
<feature type="compositionally biased region" description="Low complexity" evidence="1">
    <location>
        <begin position="51"/>
        <end position="121"/>
    </location>
</feature>
<feature type="compositionally biased region" description="Gly residues" evidence="1">
    <location>
        <begin position="122"/>
        <end position="134"/>
    </location>
</feature>
<keyword evidence="4" id="KW-1185">Reference proteome</keyword>
<dbReference type="RefSeq" id="WP_150937080.1">
    <property type="nucleotide sequence ID" value="NZ_VYTZ01000010.1"/>
</dbReference>
<dbReference type="AlphaFoldDB" id="A0A5J5JW11"/>
<proteinExistence type="predicted"/>
<evidence type="ECO:0000313" key="4">
    <source>
        <dbReference type="Proteomes" id="UP000327011"/>
    </source>
</evidence>
<organism evidence="3 4">
    <name type="scientific">Microbispora cellulosiformans</name>
    <dbReference type="NCBI Taxonomy" id="2614688"/>
    <lineage>
        <taxon>Bacteria</taxon>
        <taxon>Bacillati</taxon>
        <taxon>Actinomycetota</taxon>
        <taxon>Actinomycetes</taxon>
        <taxon>Streptosporangiales</taxon>
        <taxon>Streptosporangiaceae</taxon>
        <taxon>Microbispora</taxon>
    </lineage>
</organism>
<protein>
    <submittedName>
        <fullName evidence="3">Uncharacterized protein</fullName>
    </submittedName>
</protein>
<comment type="caution">
    <text evidence="3">The sequence shown here is derived from an EMBL/GenBank/DDBJ whole genome shotgun (WGS) entry which is preliminary data.</text>
</comment>